<evidence type="ECO:0000256" key="10">
    <source>
        <dbReference type="ARBA" id="ARBA00035861"/>
    </source>
</evidence>
<evidence type="ECO:0000256" key="13">
    <source>
        <dbReference type="ARBA" id="ARBA00040794"/>
    </source>
</evidence>
<dbReference type="EMBL" id="DRMH01000092">
    <property type="protein sequence ID" value="HFC98196.1"/>
    <property type="molecule type" value="Genomic_DNA"/>
</dbReference>
<keyword evidence="6" id="KW-0227">DNA damage</keyword>
<dbReference type="GO" id="GO:0007165">
    <property type="term" value="P:signal transduction"/>
    <property type="evidence" value="ECO:0007669"/>
    <property type="project" value="InterPro"/>
</dbReference>
<dbReference type="GO" id="GO:0008413">
    <property type="term" value="F:8-oxo-7,8-dihydroguanosine triphosphate pyrophosphatase activity"/>
    <property type="evidence" value="ECO:0007669"/>
    <property type="project" value="TreeGrafter"/>
</dbReference>
<comment type="catalytic activity">
    <reaction evidence="11">
        <text>8-oxo-GTP + H2O = 8-oxo-GMP + diphosphate + H(+)</text>
        <dbReference type="Rhea" id="RHEA:67616"/>
        <dbReference type="ChEBI" id="CHEBI:15377"/>
        <dbReference type="ChEBI" id="CHEBI:15378"/>
        <dbReference type="ChEBI" id="CHEBI:33019"/>
        <dbReference type="ChEBI" id="CHEBI:143553"/>
        <dbReference type="ChEBI" id="CHEBI:145694"/>
    </reaction>
</comment>
<protein>
    <recommendedName>
        <fullName evidence="13">8-oxo-dGTP diphosphatase</fullName>
        <ecNumber evidence="12">3.6.1.55</ecNumber>
    </recommendedName>
    <alternativeName>
        <fullName evidence="16">7,8-dihydro-8-oxoguanine-triphosphatase</fullName>
    </alternativeName>
    <alternativeName>
        <fullName evidence="15">Mutator protein MutT</fullName>
    </alternativeName>
    <alternativeName>
        <fullName evidence="14">dGTP pyrophosphohydrolase</fullName>
    </alternativeName>
</protein>
<evidence type="ECO:0000256" key="5">
    <source>
        <dbReference type="ARBA" id="ARBA00022723"/>
    </source>
</evidence>
<evidence type="ECO:0000256" key="2">
    <source>
        <dbReference type="ARBA" id="ARBA00005582"/>
    </source>
</evidence>
<dbReference type="InterPro" id="IPR000086">
    <property type="entry name" value="NUDIX_hydrolase_dom"/>
</dbReference>
<evidence type="ECO:0000256" key="1">
    <source>
        <dbReference type="ARBA" id="ARBA00001946"/>
    </source>
</evidence>
<dbReference type="PROSITE" id="PS51462">
    <property type="entry name" value="NUDIX"/>
    <property type="match status" value="1"/>
</dbReference>
<comment type="similarity">
    <text evidence="2">Belongs to the Nudix hydrolase family.</text>
</comment>
<keyword evidence="5" id="KW-0479">Metal-binding</keyword>
<evidence type="ECO:0000259" key="17">
    <source>
        <dbReference type="PROSITE" id="PS50200"/>
    </source>
</evidence>
<dbReference type="PANTHER" id="PTHR47707">
    <property type="entry name" value="8-OXO-DGTP DIPHOSPHATASE"/>
    <property type="match status" value="1"/>
</dbReference>
<accession>A0A7C3CKY1</accession>
<keyword evidence="7" id="KW-0378">Hydrolase</keyword>
<evidence type="ECO:0000256" key="11">
    <source>
        <dbReference type="ARBA" id="ARBA00036904"/>
    </source>
</evidence>
<dbReference type="Gene3D" id="3.90.79.10">
    <property type="entry name" value="Nucleoside Triphosphate Pyrophosphohydrolase"/>
    <property type="match status" value="1"/>
</dbReference>
<evidence type="ECO:0000256" key="6">
    <source>
        <dbReference type="ARBA" id="ARBA00022763"/>
    </source>
</evidence>
<keyword evidence="8" id="KW-0460">Magnesium</keyword>
<keyword evidence="9" id="KW-0234">DNA repair</keyword>
<dbReference type="Proteomes" id="UP000886043">
    <property type="component" value="Unassembled WGS sequence"/>
</dbReference>
<evidence type="ECO:0000256" key="12">
    <source>
        <dbReference type="ARBA" id="ARBA00038905"/>
    </source>
</evidence>
<evidence type="ECO:0000259" key="18">
    <source>
        <dbReference type="PROSITE" id="PS51462"/>
    </source>
</evidence>
<dbReference type="PROSITE" id="PS50200">
    <property type="entry name" value="RA"/>
    <property type="match status" value="1"/>
</dbReference>
<feature type="domain" description="Ras-associating" evidence="17">
    <location>
        <begin position="1"/>
        <end position="27"/>
    </location>
</feature>
<dbReference type="InterPro" id="IPR015797">
    <property type="entry name" value="NUDIX_hydrolase-like_dom_sf"/>
</dbReference>
<dbReference type="GO" id="GO:0006260">
    <property type="term" value="P:DNA replication"/>
    <property type="evidence" value="ECO:0007669"/>
    <property type="project" value="UniProtKB-KW"/>
</dbReference>
<reference evidence="19" key="1">
    <citation type="journal article" date="2020" name="mSystems">
        <title>Genome- and Community-Level Interaction Insights into Carbon Utilization and Element Cycling Functions of Hydrothermarchaeota in Hydrothermal Sediment.</title>
        <authorList>
            <person name="Zhou Z."/>
            <person name="Liu Y."/>
            <person name="Xu W."/>
            <person name="Pan J."/>
            <person name="Luo Z.H."/>
            <person name="Li M."/>
        </authorList>
    </citation>
    <scope>NUCLEOTIDE SEQUENCE [LARGE SCALE GENOMIC DNA]</scope>
    <source>
        <strain evidence="19">HyVt-483</strain>
    </source>
</reference>
<evidence type="ECO:0000256" key="4">
    <source>
        <dbReference type="ARBA" id="ARBA00022705"/>
    </source>
</evidence>
<keyword evidence="3" id="KW-0515">Mutator protein</keyword>
<comment type="catalytic activity">
    <reaction evidence="10">
        <text>8-oxo-dGTP + H2O = 8-oxo-dGMP + diphosphate + H(+)</text>
        <dbReference type="Rhea" id="RHEA:31575"/>
        <dbReference type="ChEBI" id="CHEBI:15377"/>
        <dbReference type="ChEBI" id="CHEBI:15378"/>
        <dbReference type="ChEBI" id="CHEBI:33019"/>
        <dbReference type="ChEBI" id="CHEBI:63224"/>
        <dbReference type="ChEBI" id="CHEBI:77896"/>
        <dbReference type="EC" id="3.6.1.55"/>
    </reaction>
</comment>
<evidence type="ECO:0000256" key="7">
    <source>
        <dbReference type="ARBA" id="ARBA00022801"/>
    </source>
</evidence>
<dbReference type="GO" id="GO:0046872">
    <property type="term" value="F:metal ion binding"/>
    <property type="evidence" value="ECO:0007669"/>
    <property type="project" value="UniProtKB-KW"/>
</dbReference>
<dbReference type="InterPro" id="IPR029119">
    <property type="entry name" value="MutY_C"/>
</dbReference>
<comment type="cofactor">
    <cofactor evidence="1">
        <name>Mg(2+)</name>
        <dbReference type="ChEBI" id="CHEBI:18420"/>
    </cofactor>
</comment>
<dbReference type="InterPro" id="IPR000159">
    <property type="entry name" value="RA_dom"/>
</dbReference>
<proteinExistence type="inferred from homology"/>
<dbReference type="PRINTS" id="PR00502">
    <property type="entry name" value="NUDIXFAMILY"/>
</dbReference>
<dbReference type="Pfam" id="PF14815">
    <property type="entry name" value="NUDIX_4"/>
    <property type="match status" value="1"/>
</dbReference>
<evidence type="ECO:0000256" key="8">
    <source>
        <dbReference type="ARBA" id="ARBA00022842"/>
    </source>
</evidence>
<dbReference type="CDD" id="cd03425">
    <property type="entry name" value="NUDIX_MutT_NudA_like"/>
    <property type="match status" value="1"/>
</dbReference>
<evidence type="ECO:0000256" key="15">
    <source>
        <dbReference type="ARBA" id="ARBA00041979"/>
    </source>
</evidence>
<dbReference type="PROSITE" id="PS00893">
    <property type="entry name" value="NUDIX_BOX"/>
    <property type="match status" value="1"/>
</dbReference>
<evidence type="ECO:0000256" key="3">
    <source>
        <dbReference type="ARBA" id="ARBA00022457"/>
    </source>
</evidence>
<dbReference type="GO" id="GO:0044715">
    <property type="term" value="F:8-oxo-dGDP phosphatase activity"/>
    <property type="evidence" value="ECO:0007669"/>
    <property type="project" value="TreeGrafter"/>
</dbReference>
<organism evidence="19">
    <name type="scientific">Thermosulfurimonas dismutans</name>
    <dbReference type="NCBI Taxonomy" id="999894"/>
    <lineage>
        <taxon>Bacteria</taxon>
        <taxon>Pseudomonadati</taxon>
        <taxon>Thermodesulfobacteriota</taxon>
        <taxon>Thermodesulfobacteria</taxon>
        <taxon>Thermodesulfobacteriales</taxon>
        <taxon>Thermodesulfobacteriaceae</taxon>
        <taxon>Thermosulfurimonas</taxon>
    </lineage>
</organism>
<dbReference type="PANTHER" id="PTHR47707:SF1">
    <property type="entry name" value="NUDIX HYDROLASE FAMILY PROTEIN"/>
    <property type="match status" value="1"/>
</dbReference>
<dbReference type="InterPro" id="IPR020476">
    <property type="entry name" value="Nudix_hydrolase"/>
</dbReference>
<dbReference type="InterPro" id="IPR020084">
    <property type="entry name" value="NUDIX_hydrolase_CS"/>
</dbReference>
<feature type="domain" description="Nudix hydrolase" evidence="18">
    <location>
        <begin position="4"/>
        <end position="133"/>
    </location>
</feature>
<comment type="caution">
    <text evidence="19">The sequence shown here is derived from an EMBL/GenBank/DDBJ whole genome shotgun (WGS) entry which is preliminary data.</text>
</comment>
<dbReference type="GO" id="GO:0006281">
    <property type="term" value="P:DNA repair"/>
    <property type="evidence" value="ECO:0007669"/>
    <property type="project" value="UniProtKB-KW"/>
</dbReference>
<name>A0A7C3CKY1_9BACT</name>
<dbReference type="AlphaFoldDB" id="A0A7C3CKY1"/>
<evidence type="ECO:0000256" key="14">
    <source>
        <dbReference type="ARBA" id="ARBA00041592"/>
    </source>
</evidence>
<dbReference type="EC" id="3.6.1.55" evidence="12"/>
<gene>
    <name evidence="19" type="ORF">ENJ40_07055</name>
</gene>
<evidence type="ECO:0000256" key="9">
    <source>
        <dbReference type="ARBA" id="ARBA00023204"/>
    </source>
</evidence>
<keyword evidence="4" id="KW-0235">DNA replication</keyword>
<sequence>MSEKPVLVVAGLLRNSSGRILLSRRPAGKARAGLWEFPGGKVRPGESPQEALRRELREELGIEVEVQEELGRVVHAYPEITVELVLLRVKGEGTPRPLEGQEMAWFSEEEIEDLSLCPADRNLWRHLKLDPLSAKN</sequence>
<dbReference type="GO" id="GO:0044716">
    <property type="term" value="F:8-oxo-GDP phosphatase activity"/>
    <property type="evidence" value="ECO:0007669"/>
    <property type="project" value="TreeGrafter"/>
</dbReference>
<dbReference type="SUPFAM" id="SSF55811">
    <property type="entry name" value="Nudix"/>
    <property type="match status" value="1"/>
</dbReference>
<dbReference type="InterPro" id="IPR047127">
    <property type="entry name" value="MutT-like"/>
</dbReference>
<evidence type="ECO:0000256" key="16">
    <source>
        <dbReference type="ARBA" id="ARBA00042798"/>
    </source>
</evidence>
<evidence type="ECO:0000313" key="19">
    <source>
        <dbReference type="EMBL" id="HFC98196.1"/>
    </source>
</evidence>
<dbReference type="GO" id="GO:0035539">
    <property type="term" value="F:8-oxo-7,8-dihydrodeoxyguanosine triphosphate pyrophosphatase activity"/>
    <property type="evidence" value="ECO:0007669"/>
    <property type="project" value="UniProtKB-EC"/>
</dbReference>